<evidence type="ECO:0008006" key="5">
    <source>
        <dbReference type="Google" id="ProtNLM"/>
    </source>
</evidence>
<organism evidence="3 4">
    <name type="scientific">Bifidobacterium saimiriisciurei</name>
    <dbReference type="NCBI Taxonomy" id="2661627"/>
    <lineage>
        <taxon>Bacteria</taxon>
        <taxon>Bacillati</taxon>
        <taxon>Actinomycetota</taxon>
        <taxon>Actinomycetes</taxon>
        <taxon>Bifidobacteriales</taxon>
        <taxon>Bifidobacteriaceae</taxon>
        <taxon>Bifidobacterium</taxon>
    </lineage>
</organism>
<keyword evidence="2" id="KW-0472">Membrane</keyword>
<dbReference type="Proteomes" id="UP000475155">
    <property type="component" value="Unassembled WGS sequence"/>
</dbReference>
<evidence type="ECO:0000256" key="2">
    <source>
        <dbReference type="SAM" id="Phobius"/>
    </source>
</evidence>
<proteinExistence type="predicted"/>
<protein>
    <recommendedName>
        <fullName evidence="5">ATP synthase protein I</fullName>
    </recommendedName>
</protein>
<reference evidence="3 4" key="1">
    <citation type="submission" date="2019-10" db="EMBL/GenBank/DDBJ databases">
        <title>Bifidobacterium from non-human primates.</title>
        <authorList>
            <person name="Modesto M."/>
        </authorList>
    </citation>
    <scope>NUCLEOTIDE SEQUENCE [LARGE SCALE GENOMIC DNA]</scope>
    <source>
        <strain evidence="3 4">SMA1</strain>
    </source>
</reference>
<comment type="caution">
    <text evidence="3">The sequence shown here is derived from an EMBL/GenBank/DDBJ whole genome shotgun (WGS) entry which is preliminary data.</text>
</comment>
<sequence>MSDETNLTDKTPRTETPNDATAGAESAKGHGLFHKPPRVGEETVWQLMYRAIYQSLLFIGVFAVVSAIAGYMFSGLHGIWSAVMALVAVILFCLSNPVLVSVLSRLHLRPAAYLTWFLLGWMIKVGIVVAVLLGIKDAQWLDPKLCAVFLLIGAAIVLAAEIHTAATSRVPYVDPPKRDRFED</sequence>
<keyword evidence="2" id="KW-0812">Transmembrane</keyword>
<feature type="transmembrane region" description="Helical" evidence="2">
    <location>
        <begin position="79"/>
        <end position="99"/>
    </location>
</feature>
<evidence type="ECO:0000313" key="3">
    <source>
        <dbReference type="EMBL" id="NEH11870.1"/>
    </source>
</evidence>
<name>A0ABX0CHH3_9BIFI</name>
<dbReference type="EMBL" id="WHZU01000010">
    <property type="protein sequence ID" value="NEH11870.1"/>
    <property type="molecule type" value="Genomic_DNA"/>
</dbReference>
<feature type="compositionally biased region" description="Polar residues" evidence="1">
    <location>
        <begin position="1"/>
        <end position="19"/>
    </location>
</feature>
<evidence type="ECO:0000256" key="1">
    <source>
        <dbReference type="SAM" id="MobiDB-lite"/>
    </source>
</evidence>
<feature type="transmembrane region" description="Helical" evidence="2">
    <location>
        <begin position="145"/>
        <end position="166"/>
    </location>
</feature>
<evidence type="ECO:0000313" key="4">
    <source>
        <dbReference type="Proteomes" id="UP000475155"/>
    </source>
</evidence>
<accession>A0ABX0CHH3</accession>
<dbReference type="RefSeq" id="WP_163200247.1">
    <property type="nucleotide sequence ID" value="NZ_WHZU01000010.1"/>
</dbReference>
<feature type="transmembrane region" description="Helical" evidence="2">
    <location>
        <begin position="51"/>
        <end position="72"/>
    </location>
</feature>
<feature type="region of interest" description="Disordered" evidence="1">
    <location>
        <begin position="1"/>
        <end position="35"/>
    </location>
</feature>
<keyword evidence="2" id="KW-1133">Transmembrane helix</keyword>
<feature type="transmembrane region" description="Helical" evidence="2">
    <location>
        <begin position="111"/>
        <end position="133"/>
    </location>
</feature>
<keyword evidence="4" id="KW-1185">Reference proteome</keyword>
<gene>
    <name evidence="3" type="ORF">GFD18_07195</name>
</gene>